<dbReference type="EMBL" id="GBRH01240773">
    <property type="protein sequence ID" value="JAD57122.1"/>
    <property type="molecule type" value="Transcribed_RNA"/>
</dbReference>
<sequence>MLSGSKTSPPMWLATRLASLRTKASPTNSEVLDRRSRAMINASCSRFISSGSSPLLTNTASQLTLCENGWARSSTREGIGTDAGPLPMK</sequence>
<evidence type="ECO:0000313" key="1">
    <source>
        <dbReference type="EMBL" id="JAD57122.1"/>
    </source>
</evidence>
<reference evidence="1" key="2">
    <citation type="journal article" date="2015" name="Data Brief">
        <title>Shoot transcriptome of the giant reed, Arundo donax.</title>
        <authorList>
            <person name="Barrero R.A."/>
            <person name="Guerrero F.D."/>
            <person name="Moolhuijzen P."/>
            <person name="Goolsby J.A."/>
            <person name="Tidwell J."/>
            <person name="Bellgard S.E."/>
            <person name="Bellgard M.I."/>
        </authorList>
    </citation>
    <scope>NUCLEOTIDE SEQUENCE</scope>
    <source>
        <tissue evidence="1">Shoot tissue taken approximately 20 cm above the soil surface</tissue>
    </source>
</reference>
<reference evidence="1" key="1">
    <citation type="submission" date="2014-09" db="EMBL/GenBank/DDBJ databases">
        <authorList>
            <person name="Magalhaes I.L.F."/>
            <person name="Oliveira U."/>
            <person name="Santos F.R."/>
            <person name="Vidigal T.H.D.A."/>
            <person name="Brescovit A.D."/>
            <person name="Santos A.J."/>
        </authorList>
    </citation>
    <scope>NUCLEOTIDE SEQUENCE</scope>
    <source>
        <tissue evidence="1">Shoot tissue taken approximately 20 cm above the soil surface</tissue>
    </source>
</reference>
<proteinExistence type="predicted"/>
<organism evidence="1">
    <name type="scientific">Arundo donax</name>
    <name type="common">Giant reed</name>
    <name type="synonym">Donax arundinaceus</name>
    <dbReference type="NCBI Taxonomy" id="35708"/>
    <lineage>
        <taxon>Eukaryota</taxon>
        <taxon>Viridiplantae</taxon>
        <taxon>Streptophyta</taxon>
        <taxon>Embryophyta</taxon>
        <taxon>Tracheophyta</taxon>
        <taxon>Spermatophyta</taxon>
        <taxon>Magnoliopsida</taxon>
        <taxon>Liliopsida</taxon>
        <taxon>Poales</taxon>
        <taxon>Poaceae</taxon>
        <taxon>PACMAD clade</taxon>
        <taxon>Arundinoideae</taxon>
        <taxon>Arundineae</taxon>
        <taxon>Arundo</taxon>
    </lineage>
</organism>
<protein>
    <submittedName>
        <fullName evidence="1">Uncharacterized protein</fullName>
    </submittedName>
</protein>
<accession>A0A0A9BCX3</accession>
<name>A0A0A9BCX3_ARUDO</name>
<dbReference type="AlphaFoldDB" id="A0A0A9BCX3"/>